<protein>
    <submittedName>
        <fullName evidence="1">Uncharacterized protein</fullName>
    </submittedName>
</protein>
<evidence type="ECO:0000313" key="2">
    <source>
        <dbReference type="Proteomes" id="UP001631969"/>
    </source>
</evidence>
<accession>A0ACC7NYR6</accession>
<keyword evidence="2" id="KW-1185">Reference proteome</keyword>
<name>A0ACC7NYR6_9BACL</name>
<organism evidence="1 2">
    <name type="scientific">Paenibacillus mesotrionivorans</name>
    <dbReference type="NCBI Taxonomy" id="3160968"/>
    <lineage>
        <taxon>Bacteria</taxon>
        <taxon>Bacillati</taxon>
        <taxon>Bacillota</taxon>
        <taxon>Bacilli</taxon>
        <taxon>Bacillales</taxon>
        <taxon>Paenibacillaceae</taxon>
        <taxon>Paenibacillus</taxon>
    </lineage>
</organism>
<evidence type="ECO:0000313" key="1">
    <source>
        <dbReference type="EMBL" id="MFM9329200.1"/>
    </source>
</evidence>
<dbReference type="EMBL" id="JBJURJ010000007">
    <property type="protein sequence ID" value="MFM9329200.1"/>
    <property type="molecule type" value="Genomic_DNA"/>
</dbReference>
<comment type="caution">
    <text evidence="1">The sequence shown here is derived from an EMBL/GenBank/DDBJ whole genome shotgun (WGS) entry which is preliminary data.</text>
</comment>
<reference evidence="1" key="1">
    <citation type="submission" date="2024-12" db="EMBL/GenBank/DDBJ databases">
        <authorList>
            <person name="Wu N."/>
        </authorList>
    </citation>
    <scope>NUCLEOTIDE SEQUENCE</scope>
    <source>
        <strain evidence="1">P15</strain>
    </source>
</reference>
<proteinExistence type="predicted"/>
<gene>
    <name evidence="1" type="ORF">ACI1P1_12965</name>
</gene>
<sequence>MSLPIILAKSLLSLTLLSAVAPAGGGGAGSTDGVKDSGGVSAGNVQVTRAVAAYDGTNVTSFALASIPDPLELAKTYAPETVEEWTRTLEQYKEKGKAQTYSVHLTSPTEGGEDVTTLPVEIAVRAMPALRVDGETEAVPDEAAPKPLSVDIRRAVVVEDEQLEGVDSAAVSPVLKVFPLDEGIVKAQTAVAQALEAGENGEIRTALHDLLTAYQAFLAEK</sequence>
<dbReference type="Proteomes" id="UP001631969">
    <property type="component" value="Unassembled WGS sequence"/>
</dbReference>